<feature type="transmembrane region" description="Helical" evidence="1">
    <location>
        <begin position="167"/>
        <end position="191"/>
    </location>
</feature>
<proteinExistence type="predicted"/>
<protein>
    <recommendedName>
        <fullName evidence="4">Membrane protein YczE</fullName>
    </recommendedName>
</protein>
<name>A0ABR7ITQ3_9CLOT</name>
<accession>A0ABR7ITQ3</accession>
<keyword evidence="3" id="KW-1185">Reference proteome</keyword>
<keyword evidence="1" id="KW-0472">Membrane</keyword>
<organism evidence="2 3">
    <name type="scientific">Clostridium facile</name>
    <dbReference type="NCBI Taxonomy" id="2763035"/>
    <lineage>
        <taxon>Bacteria</taxon>
        <taxon>Bacillati</taxon>
        <taxon>Bacillota</taxon>
        <taxon>Clostridia</taxon>
        <taxon>Eubacteriales</taxon>
        <taxon>Clostridiaceae</taxon>
        <taxon>Clostridium</taxon>
    </lineage>
</organism>
<gene>
    <name evidence="2" type="ORF">H8Z77_10980</name>
</gene>
<evidence type="ECO:0000313" key="3">
    <source>
        <dbReference type="Proteomes" id="UP000649151"/>
    </source>
</evidence>
<dbReference type="PANTHER" id="PTHR40078:SF1">
    <property type="entry name" value="INTEGRAL MEMBRANE PROTEIN"/>
    <property type="match status" value="1"/>
</dbReference>
<dbReference type="PANTHER" id="PTHR40078">
    <property type="entry name" value="INTEGRAL MEMBRANE PROTEIN-RELATED"/>
    <property type="match status" value="1"/>
</dbReference>
<dbReference type="EMBL" id="JACOQK010000001">
    <property type="protein sequence ID" value="MBC5788529.1"/>
    <property type="molecule type" value="Genomic_DNA"/>
</dbReference>
<evidence type="ECO:0008006" key="4">
    <source>
        <dbReference type="Google" id="ProtNLM"/>
    </source>
</evidence>
<reference evidence="2 3" key="1">
    <citation type="submission" date="2020-08" db="EMBL/GenBank/DDBJ databases">
        <title>Genome public.</title>
        <authorList>
            <person name="Liu C."/>
            <person name="Sun Q."/>
        </authorList>
    </citation>
    <scope>NUCLEOTIDE SEQUENCE [LARGE SCALE GENOMIC DNA]</scope>
    <source>
        <strain evidence="2 3">NSJ-27</strain>
    </source>
</reference>
<keyword evidence="1" id="KW-0812">Transmembrane</keyword>
<evidence type="ECO:0000256" key="1">
    <source>
        <dbReference type="SAM" id="Phobius"/>
    </source>
</evidence>
<feature type="transmembrane region" description="Helical" evidence="1">
    <location>
        <begin position="86"/>
        <end position="106"/>
    </location>
</feature>
<sequence length="215" mass="23877">MNKIKLKKDCIPKRLLMVAMSVFFMSLGITLLQQSNFGNDPYSCLGFGVSGTTGIPFGIIFMSMEFVFLIFVLFTDRSKIGIGTLANMFLVGNLADVIRILYEMVFPTPSLLWIRIIFMIIGIIVLSFGASLYFTADLGVAPYDAVAPILGNRTPLAFRWWRVITDVLCVIGGFLLGSVVGVGTVITAFFMGPLVHWFNVHLSEPFLQRSQKKTL</sequence>
<feature type="transmembrane region" description="Helical" evidence="1">
    <location>
        <begin position="54"/>
        <end position="74"/>
    </location>
</feature>
<dbReference type="RefSeq" id="WP_186997024.1">
    <property type="nucleotide sequence ID" value="NZ_JACOQK010000001.1"/>
</dbReference>
<feature type="transmembrane region" description="Helical" evidence="1">
    <location>
        <begin position="112"/>
        <end position="134"/>
    </location>
</feature>
<dbReference type="Proteomes" id="UP000649151">
    <property type="component" value="Unassembled WGS sequence"/>
</dbReference>
<dbReference type="InterPro" id="IPR038750">
    <property type="entry name" value="YczE/YyaS-like"/>
</dbReference>
<evidence type="ECO:0000313" key="2">
    <source>
        <dbReference type="EMBL" id="MBC5788529.1"/>
    </source>
</evidence>
<feature type="transmembrane region" description="Helical" evidence="1">
    <location>
        <begin position="15"/>
        <end position="34"/>
    </location>
</feature>
<dbReference type="Pfam" id="PF19700">
    <property type="entry name" value="DUF6198"/>
    <property type="match status" value="1"/>
</dbReference>
<keyword evidence="1" id="KW-1133">Transmembrane helix</keyword>
<comment type="caution">
    <text evidence="2">The sequence shown here is derived from an EMBL/GenBank/DDBJ whole genome shotgun (WGS) entry which is preliminary data.</text>
</comment>